<accession>A0A1R3I3J8</accession>
<dbReference type="InterPro" id="IPR043502">
    <property type="entry name" value="DNA/RNA_pol_sf"/>
</dbReference>
<dbReference type="EMBL" id="AWWV01010806">
    <property type="protein sequence ID" value="OMO77081.1"/>
    <property type="molecule type" value="Genomic_DNA"/>
</dbReference>
<sequence length="1362" mass="154186">MTEQRKQAEKGDSDIYSASSFQVGKVPKKNNVTRISNIRPPVGIIIREPGACSNPITGNVMDSNGRSGRINLDQNMLPQMDRGYKVFDFSMFSGEDGQSTSEHIGRFSIRCGDVSDYVKLRMYGAAFNWFINLPANSILNWHQMKTAFHAQVYRTEPEVTMADLAKVKQKPNEKVEDFIARYRQVKSRLLVQLPEREHVSIARSGLVLELRKKFEDREFVDLIQMASCVSKYERLLEKDDGKRRVPRATYYAQNEVNVGLGYYFDDDVDINVAELNLSKPNFCAERVNSSQNREKKSFKPPPDTSIDRWFSKLYVDLQEMGLPPYRDIPRTQRRKWQKFNQEAKQNYMKMAKDWGLTDRTYVVPTEELDDDEMQVNAVQMEEKAGGELEDKNPRFDRKKEESKGESSHQGINGTEEVSTESMASLTLEDEEDWIPKANVVEEESNSISVESSQPNEIMVESKQWKVSFVKPPTELTQHLRPLYIFAVMNGLPVKKILVDNGAAVNVIPHRMLSKLNAESIELLPSDIVISGFDGGATRAKGRDWIHSNSAIPSSLHQIVLLWKENGEIEIVQADNRPFLVSAGCLDPQLYSNTYVKETLKKVQAYSIEKSLFHEEDAKSVCIVDSQVSLSEEREKEEVHVTVQDPLTEVNLGADSGESKPTFVSSFLLESQQKQLVSLLIKFKDCFAWDYIDMPGLSRDLVEHRLPIKANVKPHKQPARRVALDIYPKIKEKIERLFKTGFIRPARHVECLSNIVPVMKKNGKLRVCIDFRNLNNASTKDEYHMPIADMLIDSAAGNGVMSFLDGYSGYNLIFIVEEDISKTAFRCPEKSLGALLAQDSREWKEQVVYYLSRNMIDAELGYSAIEKLCLTVYFACMKLRHYLLNERVDLICKYDVVKYMLNKPVMRNRIGKWVLALSEFSLNFVPQKAVKGQALADFLADHPCQMTLPELDEVMLVEPVPWILEFDGSKTELGAGAGIVLTSPSGKVFKFSFSLLFKCSNNQAEYEALIAGLELLIELKTYSVLIKGDSQLVIGQLSVNGELFKRGADGVLLKCIDDKESMRVMGEVHEGMCGSHQVGRKMMWLVKRTSKRTATGTTPYALSYGHDDVLPVEINVRSLRVQIQNELLLDEYVELMHLEKMDLDETRIQAFEMLPLGVNDPKYGKWSRSWEGPFQVNKVKSIRIRMLWRTSNFQDEVCHRDNILVQGSVASANRVAVGHSEIQKERVDSAIGSSENHGERVESTHGVAAGNLKFKEEWLNQLMELVLNVEIQRGRAEPTNGVGAGNPEIQRIRAKSNNGVAPRNFEIQSGVESVDGVAVNVNSNNTSSTTQKQRMGRGLNRGRPTPSDPSEKIKLHVLDATYV</sequence>
<dbReference type="CDD" id="cd01647">
    <property type="entry name" value="RT_LTR"/>
    <property type="match status" value="1"/>
</dbReference>
<evidence type="ECO:0000259" key="8">
    <source>
        <dbReference type="PROSITE" id="PS50879"/>
    </source>
</evidence>
<dbReference type="Pfam" id="PF13456">
    <property type="entry name" value="RVT_3"/>
    <property type="match status" value="1"/>
</dbReference>
<dbReference type="Proteomes" id="UP000188268">
    <property type="component" value="Unassembled WGS sequence"/>
</dbReference>
<dbReference type="InterPro" id="IPR043128">
    <property type="entry name" value="Rev_trsase/Diguanyl_cyclase"/>
</dbReference>
<gene>
    <name evidence="9" type="ORF">CCACVL1_15211</name>
</gene>
<dbReference type="SUPFAM" id="SSF56672">
    <property type="entry name" value="DNA/RNA polymerases"/>
    <property type="match status" value="1"/>
</dbReference>
<dbReference type="Gene3D" id="3.30.70.270">
    <property type="match status" value="1"/>
</dbReference>
<keyword evidence="4" id="KW-0255">Endonuclease</keyword>
<dbReference type="GO" id="GO:0003676">
    <property type="term" value="F:nucleic acid binding"/>
    <property type="evidence" value="ECO:0007669"/>
    <property type="project" value="InterPro"/>
</dbReference>
<dbReference type="InterPro" id="IPR041373">
    <property type="entry name" value="RT_RNaseH"/>
</dbReference>
<feature type="compositionally biased region" description="Polar residues" evidence="7">
    <location>
        <begin position="407"/>
        <end position="424"/>
    </location>
</feature>
<keyword evidence="2" id="KW-0548">Nucleotidyltransferase</keyword>
<dbReference type="InterPro" id="IPR036397">
    <property type="entry name" value="RNaseH_sf"/>
</dbReference>
<keyword evidence="5" id="KW-0378">Hydrolase</keyword>
<proteinExistence type="predicted"/>
<dbReference type="PANTHER" id="PTHR48475:SF1">
    <property type="entry name" value="RNASE H TYPE-1 DOMAIN-CONTAINING PROTEIN"/>
    <property type="match status" value="1"/>
</dbReference>
<evidence type="ECO:0000256" key="1">
    <source>
        <dbReference type="ARBA" id="ARBA00022679"/>
    </source>
</evidence>
<evidence type="ECO:0000256" key="5">
    <source>
        <dbReference type="ARBA" id="ARBA00022801"/>
    </source>
</evidence>
<dbReference type="CDD" id="cd00303">
    <property type="entry name" value="retropepsin_like"/>
    <property type="match status" value="1"/>
</dbReference>
<reference evidence="9 10" key="1">
    <citation type="submission" date="2013-09" db="EMBL/GenBank/DDBJ databases">
        <title>Corchorus capsularis genome sequencing.</title>
        <authorList>
            <person name="Alam M."/>
            <person name="Haque M.S."/>
            <person name="Islam M.S."/>
            <person name="Emdad E.M."/>
            <person name="Islam M.M."/>
            <person name="Ahmed B."/>
            <person name="Halim A."/>
            <person name="Hossen Q.M.M."/>
            <person name="Hossain M.Z."/>
            <person name="Ahmed R."/>
            <person name="Khan M.M."/>
            <person name="Islam R."/>
            <person name="Rashid M.M."/>
            <person name="Khan S.A."/>
            <person name="Rahman M.S."/>
            <person name="Alam M."/>
        </authorList>
    </citation>
    <scope>NUCLEOTIDE SEQUENCE [LARGE SCALE GENOMIC DNA]</scope>
    <source>
        <strain evidence="10">cv. CVL-1</strain>
        <tissue evidence="9">Whole seedling</tissue>
    </source>
</reference>
<keyword evidence="1" id="KW-0808">Transferase</keyword>
<dbReference type="GO" id="GO:0004523">
    <property type="term" value="F:RNA-DNA hybrid ribonuclease activity"/>
    <property type="evidence" value="ECO:0007669"/>
    <property type="project" value="InterPro"/>
</dbReference>
<feature type="region of interest" description="Disordered" evidence="7">
    <location>
        <begin position="1321"/>
        <end position="1350"/>
    </location>
</feature>
<evidence type="ECO:0000313" key="9">
    <source>
        <dbReference type="EMBL" id="OMO77081.1"/>
    </source>
</evidence>
<dbReference type="CDD" id="cd09279">
    <property type="entry name" value="RNase_HI_like"/>
    <property type="match status" value="1"/>
</dbReference>
<dbReference type="Gene3D" id="3.10.10.10">
    <property type="entry name" value="HIV Type 1 Reverse Transcriptase, subunit A, domain 1"/>
    <property type="match status" value="1"/>
</dbReference>
<dbReference type="InterPro" id="IPR002156">
    <property type="entry name" value="RNaseH_domain"/>
</dbReference>
<keyword evidence="3" id="KW-0540">Nuclease</keyword>
<protein>
    <recommendedName>
        <fullName evidence="8">RNase H type-1 domain-containing protein</fullName>
    </recommendedName>
</protein>
<dbReference type="GO" id="GO:0003964">
    <property type="term" value="F:RNA-directed DNA polymerase activity"/>
    <property type="evidence" value="ECO:0007669"/>
    <property type="project" value="UniProtKB-KW"/>
</dbReference>
<evidence type="ECO:0000256" key="6">
    <source>
        <dbReference type="ARBA" id="ARBA00022918"/>
    </source>
</evidence>
<keyword evidence="6" id="KW-0695">RNA-directed DNA polymerase</keyword>
<feature type="compositionally biased region" description="Basic and acidic residues" evidence="7">
    <location>
        <begin position="381"/>
        <end position="406"/>
    </location>
</feature>
<evidence type="ECO:0000256" key="4">
    <source>
        <dbReference type="ARBA" id="ARBA00022759"/>
    </source>
</evidence>
<dbReference type="InterPro" id="IPR012337">
    <property type="entry name" value="RNaseH-like_sf"/>
</dbReference>
<dbReference type="OrthoDB" id="852284at2759"/>
<organism evidence="9 10">
    <name type="scientific">Corchorus capsularis</name>
    <name type="common">Jute</name>
    <dbReference type="NCBI Taxonomy" id="210143"/>
    <lineage>
        <taxon>Eukaryota</taxon>
        <taxon>Viridiplantae</taxon>
        <taxon>Streptophyta</taxon>
        <taxon>Embryophyta</taxon>
        <taxon>Tracheophyta</taxon>
        <taxon>Spermatophyta</taxon>
        <taxon>Magnoliopsida</taxon>
        <taxon>eudicotyledons</taxon>
        <taxon>Gunneridae</taxon>
        <taxon>Pentapetalae</taxon>
        <taxon>rosids</taxon>
        <taxon>malvids</taxon>
        <taxon>Malvales</taxon>
        <taxon>Malvaceae</taxon>
        <taxon>Grewioideae</taxon>
        <taxon>Apeibeae</taxon>
        <taxon>Corchorus</taxon>
    </lineage>
</organism>
<dbReference type="Gene3D" id="3.30.420.10">
    <property type="entry name" value="Ribonuclease H-like superfamily/Ribonuclease H"/>
    <property type="match status" value="1"/>
</dbReference>
<dbReference type="SUPFAM" id="SSF53098">
    <property type="entry name" value="Ribonuclease H-like"/>
    <property type="match status" value="1"/>
</dbReference>
<dbReference type="InterPro" id="IPR005162">
    <property type="entry name" value="Retrotrans_gag_dom"/>
</dbReference>
<feature type="region of interest" description="Disordered" evidence="7">
    <location>
        <begin position="381"/>
        <end position="424"/>
    </location>
</feature>
<comment type="caution">
    <text evidence="9">The sequence shown here is derived from an EMBL/GenBank/DDBJ whole genome shotgun (WGS) entry which is preliminary data.</text>
</comment>
<dbReference type="Pfam" id="PF03732">
    <property type="entry name" value="Retrotrans_gag"/>
    <property type="match status" value="1"/>
</dbReference>
<evidence type="ECO:0000256" key="3">
    <source>
        <dbReference type="ARBA" id="ARBA00022722"/>
    </source>
</evidence>
<evidence type="ECO:0000256" key="2">
    <source>
        <dbReference type="ARBA" id="ARBA00022695"/>
    </source>
</evidence>
<name>A0A1R3I3J8_COCAP</name>
<feature type="domain" description="RNase H type-1" evidence="8">
    <location>
        <begin position="957"/>
        <end position="1094"/>
    </location>
</feature>
<dbReference type="Pfam" id="PF17917">
    <property type="entry name" value="RT_RNaseH"/>
    <property type="match status" value="1"/>
</dbReference>
<evidence type="ECO:0000313" key="10">
    <source>
        <dbReference type="Proteomes" id="UP000188268"/>
    </source>
</evidence>
<keyword evidence="10" id="KW-1185">Reference proteome</keyword>
<dbReference type="PROSITE" id="PS50879">
    <property type="entry name" value="RNASE_H_1"/>
    <property type="match status" value="1"/>
</dbReference>
<evidence type="ECO:0000256" key="7">
    <source>
        <dbReference type="SAM" id="MobiDB-lite"/>
    </source>
</evidence>
<dbReference type="PANTHER" id="PTHR48475">
    <property type="entry name" value="RIBONUCLEASE H"/>
    <property type="match status" value="1"/>
</dbReference>
<dbReference type="Gramene" id="OMO77081">
    <property type="protein sequence ID" value="OMO77081"/>
    <property type="gene ID" value="CCACVL1_15211"/>
</dbReference>